<dbReference type="InterPro" id="IPR050333">
    <property type="entry name" value="SLRP"/>
</dbReference>
<keyword evidence="4" id="KW-1185">Reference proteome</keyword>
<evidence type="ECO:0000313" key="4">
    <source>
        <dbReference type="Proteomes" id="UP001154078"/>
    </source>
</evidence>
<dbReference type="SMART" id="SM00369">
    <property type="entry name" value="LRR_TYP"/>
    <property type="match status" value="5"/>
</dbReference>
<dbReference type="OrthoDB" id="676979at2759"/>
<keyword evidence="2" id="KW-0677">Repeat</keyword>
<proteinExistence type="predicted"/>
<dbReference type="SUPFAM" id="SSF52058">
    <property type="entry name" value="L domain-like"/>
    <property type="match status" value="1"/>
</dbReference>
<dbReference type="PANTHER" id="PTHR45712:SF22">
    <property type="entry name" value="INSULIN-LIKE GROWTH FACTOR-BINDING PROTEIN COMPLEX ACID LABILE SUBUNIT"/>
    <property type="match status" value="1"/>
</dbReference>
<dbReference type="PANTHER" id="PTHR45712">
    <property type="entry name" value="AGAP008170-PA"/>
    <property type="match status" value="1"/>
</dbReference>
<dbReference type="InterPro" id="IPR026906">
    <property type="entry name" value="LRR_5"/>
</dbReference>
<dbReference type="Pfam" id="PF13855">
    <property type="entry name" value="LRR_8"/>
    <property type="match status" value="1"/>
</dbReference>
<dbReference type="InterPro" id="IPR003591">
    <property type="entry name" value="Leu-rich_rpt_typical-subtyp"/>
</dbReference>
<dbReference type="Proteomes" id="UP001154078">
    <property type="component" value="Chromosome 3"/>
</dbReference>
<dbReference type="Gene3D" id="3.80.10.10">
    <property type="entry name" value="Ribonuclease Inhibitor"/>
    <property type="match status" value="2"/>
</dbReference>
<evidence type="ECO:0000256" key="2">
    <source>
        <dbReference type="ARBA" id="ARBA00022737"/>
    </source>
</evidence>
<name>A0A9P0B2N2_BRAAE</name>
<evidence type="ECO:0000313" key="3">
    <source>
        <dbReference type="EMBL" id="CAH0553809.1"/>
    </source>
</evidence>
<organism evidence="3 4">
    <name type="scientific">Brassicogethes aeneus</name>
    <name type="common">Rape pollen beetle</name>
    <name type="synonym">Meligethes aeneus</name>
    <dbReference type="NCBI Taxonomy" id="1431903"/>
    <lineage>
        <taxon>Eukaryota</taxon>
        <taxon>Metazoa</taxon>
        <taxon>Ecdysozoa</taxon>
        <taxon>Arthropoda</taxon>
        <taxon>Hexapoda</taxon>
        <taxon>Insecta</taxon>
        <taxon>Pterygota</taxon>
        <taxon>Neoptera</taxon>
        <taxon>Endopterygota</taxon>
        <taxon>Coleoptera</taxon>
        <taxon>Polyphaga</taxon>
        <taxon>Cucujiformia</taxon>
        <taxon>Nitidulidae</taxon>
        <taxon>Meligethinae</taxon>
        <taxon>Brassicogethes</taxon>
    </lineage>
</organism>
<protein>
    <submittedName>
        <fullName evidence="3">Uncharacterized protein</fullName>
    </submittedName>
</protein>
<reference evidence="3" key="1">
    <citation type="submission" date="2021-12" db="EMBL/GenBank/DDBJ databases">
        <authorList>
            <person name="King R."/>
        </authorList>
    </citation>
    <scope>NUCLEOTIDE SEQUENCE</scope>
</reference>
<dbReference type="Pfam" id="PF13306">
    <property type="entry name" value="LRR_5"/>
    <property type="match status" value="1"/>
</dbReference>
<sequence length="344" mass="39844">MFSALLLVNFQFHCFKSKNVIVKLFNTAVLKQKIVIDLEDTNNLKEVSRFGYDTLTIEDDNLPVIAKDFLSNLDEVVAIELLNDGIEVLMPGCFKELQSLRTISLRQNKIKNIPEGVFDNLNISSLNLRSNAIENFDGKALNNMPNLINIDLENNNIKIWNSDWFYNIPFVSRINFRNNYLEKLPANAFNNIQGNKVYLRVPLKRTLQFSYNRLKTIDIGAFNGLSEINNLWLDHNHLQSFNEVLIKNTKIEELRLDGNEIKRLSGNWKNLLEIPFISVDANLFDCDFLSIKETEREIDDILSDMNCKADRIKGMLDDMINLSIYRLEQLKKERMGLTTIEPMT</sequence>
<dbReference type="InterPro" id="IPR032675">
    <property type="entry name" value="LRR_dom_sf"/>
</dbReference>
<dbReference type="InterPro" id="IPR001611">
    <property type="entry name" value="Leu-rich_rpt"/>
</dbReference>
<evidence type="ECO:0000256" key="1">
    <source>
        <dbReference type="ARBA" id="ARBA00022614"/>
    </source>
</evidence>
<gene>
    <name evidence="3" type="ORF">MELIAE_LOCUS5713</name>
</gene>
<accession>A0A9P0B2N2</accession>
<keyword evidence="1" id="KW-0433">Leucine-rich repeat</keyword>
<dbReference type="EMBL" id="OV121134">
    <property type="protein sequence ID" value="CAH0553809.1"/>
    <property type="molecule type" value="Genomic_DNA"/>
</dbReference>
<dbReference type="AlphaFoldDB" id="A0A9P0B2N2"/>